<gene>
    <name evidence="7" type="ORF">ABMA27_015053</name>
</gene>
<dbReference type="NCBIfam" id="NF003555">
    <property type="entry name" value="PRK05218.1"/>
    <property type="match status" value="1"/>
</dbReference>
<evidence type="ECO:0000256" key="4">
    <source>
        <dbReference type="ARBA" id="ARBA00023186"/>
    </source>
</evidence>
<proteinExistence type="inferred from homology"/>
<keyword evidence="3" id="KW-0067">ATP-binding</keyword>
<comment type="caution">
    <text evidence="7">The sequence shown here is derived from an EMBL/GenBank/DDBJ whole genome shotgun (WGS) entry which is preliminary data.</text>
</comment>
<keyword evidence="8" id="KW-1185">Reference proteome</keyword>
<dbReference type="EMBL" id="JBEUOH010000007">
    <property type="protein sequence ID" value="KAL0891786.1"/>
    <property type="molecule type" value="Genomic_DNA"/>
</dbReference>
<dbReference type="Gene3D" id="3.40.50.11260">
    <property type="match status" value="1"/>
</dbReference>
<dbReference type="InterPro" id="IPR037196">
    <property type="entry name" value="HSP90_C"/>
</dbReference>
<dbReference type="PROSITE" id="PS00298">
    <property type="entry name" value="HSP90"/>
    <property type="match status" value="1"/>
</dbReference>
<dbReference type="InterPro" id="IPR001404">
    <property type="entry name" value="Hsp90_fam"/>
</dbReference>
<dbReference type="SUPFAM" id="SSF55874">
    <property type="entry name" value="ATPase domain of HSP90 chaperone/DNA topoisomerase II/histidine kinase"/>
    <property type="match status" value="1"/>
</dbReference>
<organism evidence="7 8">
    <name type="scientific">Loxostege sticticalis</name>
    <name type="common">Beet webworm moth</name>
    <dbReference type="NCBI Taxonomy" id="481309"/>
    <lineage>
        <taxon>Eukaryota</taxon>
        <taxon>Metazoa</taxon>
        <taxon>Ecdysozoa</taxon>
        <taxon>Arthropoda</taxon>
        <taxon>Hexapoda</taxon>
        <taxon>Insecta</taxon>
        <taxon>Pterygota</taxon>
        <taxon>Neoptera</taxon>
        <taxon>Endopterygota</taxon>
        <taxon>Lepidoptera</taxon>
        <taxon>Glossata</taxon>
        <taxon>Ditrysia</taxon>
        <taxon>Pyraloidea</taxon>
        <taxon>Crambidae</taxon>
        <taxon>Pyraustinae</taxon>
        <taxon>Loxostege</taxon>
    </lineage>
</organism>
<dbReference type="Proteomes" id="UP001549920">
    <property type="component" value="Unassembled WGS sequence"/>
</dbReference>
<evidence type="ECO:0000313" key="7">
    <source>
        <dbReference type="EMBL" id="KAL0891786.1"/>
    </source>
</evidence>
<feature type="chain" id="PRO_5045241355" description="Heat shock protein 83" evidence="6">
    <location>
        <begin position="21"/>
        <end position="786"/>
    </location>
</feature>
<dbReference type="SUPFAM" id="SSF54211">
    <property type="entry name" value="Ribosomal protein S5 domain 2-like"/>
    <property type="match status" value="1"/>
</dbReference>
<keyword evidence="6" id="KW-0732">Signal</keyword>
<feature type="compositionally biased region" description="Acidic residues" evidence="5">
    <location>
        <begin position="752"/>
        <end position="761"/>
    </location>
</feature>
<dbReference type="PANTHER" id="PTHR11528">
    <property type="entry name" value="HEAT SHOCK PROTEIN 90 FAMILY MEMBER"/>
    <property type="match status" value="1"/>
</dbReference>
<keyword evidence="4" id="KW-0143">Chaperone</keyword>
<dbReference type="InterPro" id="IPR036890">
    <property type="entry name" value="HATPase_C_sf"/>
</dbReference>
<keyword evidence="2" id="KW-0547">Nucleotide-binding</keyword>
<protein>
    <recommendedName>
        <fullName evidence="9">Heat shock protein 83</fullName>
    </recommendedName>
</protein>
<dbReference type="InterPro" id="IPR020568">
    <property type="entry name" value="Ribosomal_Su5_D2-typ_SF"/>
</dbReference>
<dbReference type="Gene3D" id="3.30.565.10">
    <property type="entry name" value="Histidine kinase-like ATPase, C-terminal domain"/>
    <property type="match status" value="1"/>
</dbReference>
<evidence type="ECO:0000256" key="5">
    <source>
        <dbReference type="SAM" id="MobiDB-lite"/>
    </source>
</evidence>
<dbReference type="Gene3D" id="3.30.230.80">
    <property type="match status" value="1"/>
</dbReference>
<evidence type="ECO:0000256" key="6">
    <source>
        <dbReference type="SAM" id="SignalP"/>
    </source>
</evidence>
<evidence type="ECO:0000256" key="2">
    <source>
        <dbReference type="ARBA" id="ARBA00022741"/>
    </source>
</evidence>
<dbReference type="PIRSF" id="PIRSF002583">
    <property type="entry name" value="Hsp90"/>
    <property type="match status" value="1"/>
</dbReference>
<dbReference type="Gene3D" id="1.20.120.790">
    <property type="entry name" value="Heat shock protein 90, C-terminal domain"/>
    <property type="match status" value="1"/>
</dbReference>
<feature type="region of interest" description="Disordered" evidence="5">
    <location>
        <begin position="745"/>
        <end position="786"/>
    </location>
</feature>
<feature type="compositionally biased region" description="Acidic residues" evidence="5">
    <location>
        <begin position="768"/>
        <end position="786"/>
    </location>
</feature>
<comment type="similarity">
    <text evidence="1">Belongs to the heat shock protein 90 family.</text>
</comment>
<dbReference type="Pfam" id="PF00183">
    <property type="entry name" value="HSP90"/>
    <property type="match status" value="1"/>
</dbReference>
<evidence type="ECO:0008006" key="9">
    <source>
        <dbReference type="Google" id="ProtNLM"/>
    </source>
</evidence>
<feature type="signal peptide" evidence="6">
    <location>
        <begin position="1"/>
        <end position="20"/>
    </location>
</feature>
<evidence type="ECO:0000256" key="1">
    <source>
        <dbReference type="ARBA" id="ARBA00008239"/>
    </source>
</evidence>
<sequence length="786" mass="89238">MKYFLLLGVGLLCISGWARAQEEGVGVGTVEEVTVDADLGASREGSRTDAEAVLREEEAISPDGLSVAQLREIKERAQNFTFQTEVNRMMKLIINSLYRNKEIFLRELISNGSDALDKIRLLSLTDRDVLETNPDLSIRIKAEPEKRLLHIIDSGIGMTRHDLVNNLGTIAKSGTADFLSKMQDAEKSNAQEMNDMIGQFGVGFYSAFLVADKVTVASKHNDDKQHFWESDASAFSVAEDPRGDTLKRGTHITLHLKEEAADYLQPDTIRALVKKYSQFINFPIYLWASRTETVEEAADDDADADKDADEDAQVEDAEEKEKETKKTEKTVWDWELMNDNKPIWTRKPSEVADDEYTSFYRTLTKDTSPPLAKAHFVAEGEVTFRALLFVPRVQPADSFNRYGTKTDNIKLYVRRVFITDEFNELMPNYLAFIQGIVDSDDLPLNVSRETLQQHKLIKIIKKKLVRKALDMLKKIPDDEYQHFWKEYSTNIKLGVMEDPSNRSRLAKLLRFHSSRSDEMTFLADYVARMKPKQNHIYYIAGASKAEVEKSPFAERLVRRGYEVLYLTEAVDEYCLSSLPEYDGKKFQNIAKEIFDLDESEQQKEQLEAYKKQFEPLTRWLGQKLDAYITRATVSRRLARSPAALAATAFGWTGNMERLALSNAHQKADDAQRKHHLMQKKMLEINPRHPMVLELLRRVTDDPDSAEALQAAKTLYRTAALRSGYMLQEGQAVEFAETVESMLQRALGLDPDAQPELDDEDAPAAGDEAAGDDGDAEELPAEDHDEL</sequence>
<dbReference type="CDD" id="cd16927">
    <property type="entry name" value="HATPase_Hsp90-like"/>
    <property type="match status" value="1"/>
</dbReference>
<evidence type="ECO:0000256" key="3">
    <source>
        <dbReference type="ARBA" id="ARBA00022840"/>
    </source>
</evidence>
<feature type="compositionally biased region" description="Acidic residues" evidence="5">
    <location>
        <begin position="296"/>
        <end position="318"/>
    </location>
</feature>
<feature type="region of interest" description="Disordered" evidence="5">
    <location>
        <begin position="296"/>
        <end position="325"/>
    </location>
</feature>
<dbReference type="InterPro" id="IPR019805">
    <property type="entry name" value="Heat_shock_protein_90_CS"/>
</dbReference>
<dbReference type="HAMAP" id="MF_00505">
    <property type="entry name" value="HSP90"/>
    <property type="match status" value="1"/>
</dbReference>
<name>A0ABR3I6D0_LOXSC</name>
<accession>A0ABR3I6D0</accession>
<dbReference type="InterPro" id="IPR020575">
    <property type="entry name" value="Hsp90_N"/>
</dbReference>
<dbReference type="PRINTS" id="PR00775">
    <property type="entry name" value="HEATSHOCK90"/>
</dbReference>
<dbReference type="SUPFAM" id="SSF110942">
    <property type="entry name" value="HSP90 C-terminal domain"/>
    <property type="match status" value="1"/>
</dbReference>
<evidence type="ECO:0000313" key="8">
    <source>
        <dbReference type="Proteomes" id="UP001549920"/>
    </source>
</evidence>
<reference evidence="7 8" key="1">
    <citation type="submission" date="2024-06" db="EMBL/GenBank/DDBJ databases">
        <title>A chromosome-level genome assembly of beet webworm, Loxostege sticticalis.</title>
        <authorList>
            <person name="Zhang Y."/>
        </authorList>
    </citation>
    <scope>NUCLEOTIDE SEQUENCE [LARGE SCALE GENOMIC DNA]</scope>
    <source>
        <strain evidence="7">AQ026</strain>
        <tissue evidence="7">Whole body</tissue>
    </source>
</reference>
<dbReference type="Pfam" id="PF13589">
    <property type="entry name" value="HATPase_c_3"/>
    <property type="match status" value="1"/>
</dbReference>